<evidence type="ECO:0000313" key="3">
    <source>
        <dbReference type="EMBL" id="SHI15521.1"/>
    </source>
</evidence>
<feature type="signal peptide" evidence="2">
    <location>
        <begin position="1"/>
        <end position="32"/>
    </location>
</feature>
<protein>
    <submittedName>
        <fullName evidence="3">Uncharacterized protein</fullName>
    </submittedName>
</protein>
<keyword evidence="1" id="KW-1133">Transmembrane helix</keyword>
<reference evidence="3 4" key="1">
    <citation type="submission" date="2016-11" db="EMBL/GenBank/DDBJ databases">
        <authorList>
            <person name="Jaros S."/>
            <person name="Januszkiewicz K."/>
            <person name="Wedrychowicz H."/>
        </authorList>
    </citation>
    <scope>NUCLEOTIDE SEQUENCE [LARGE SCALE GENOMIC DNA]</scope>
    <source>
        <strain evidence="3 4">GAS138</strain>
    </source>
</reference>
<evidence type="ECO:0000313" key="4">
    <source>
        <dbReference type="Proteomes" id="UP000189796"/>
    </source>
</evidence>
<feature type="chain" id="PRO_5013178009" evidence="2">
    <location>
        <begin position="33"/>
        <end position="75"/>
    </location>
</feature>
<keyword evidence="1" id="KW-0472">Membrane</keyword>
<organism evidence="3 4">
    <name type="scientific">Bradyrhizobium erythrophlei</name>
    <dbReference type="NCBI Taxonomy" id="1437360"/>
    <lineage>
        <taxon>Bacteria</taxon>
        <taxon>Pseudomonadati</taxon>
        <taxon>Pseudomonadota</taxon>
        <taxon>Alphaproteobacteria</taxon>
        <taxon>Hyphomicrobiales</taxon>
        <taxon>Nitrobacteraceae</taxon>
        <taxon>Bradyrhizobium</taxon>
    </lineage>
</organism>
<evidence type="ECO:0000256" key="2">
    <source>
        <dbReference type="SAM" id="SignalP"/>
    </source>
</evidence>
<feature type="transmembrane region" description="Helical" evidence="1">
    <location>
        <begin position="48"/>
        <end position="71"/>
    </location>
</feature>
<dbReference type="RefSeq" id="WP_245332440.1">
    <property type="nucleotide sequence ID" value="NZ_LT670817.1"/>
</dbReference>
<sequence>MTSLRIRHRISRFGLATLSAVTSLSWTGAALASQGPGGGPGTASGVTQLTMAIIVYGTSALVVCAGLIGAARRRH</sequence>
<accession>A0A1M5YTY8</accession>
<keyword evidence="2" id="KW-0732">Signal</keyword>
<name>A0A1M5YTY8_9BRAD</name>
<proteinExistence type="predicted"/>
<dbReference type="Proteomes" id="UP000189796">
    <property type="component" value="Chromosome I"/>
</dbReference>
<evidence type="ECO:0000256" key="1">
    <source>
        <dbReference type="SAM" id="Phobius"/>
    </source>
</evidence>
<dbReference type="EMBL" id="LT670817">
    <property type="protein sequence ID" value="SHI15521.1"/>
    <property type="molecule type" value="Genomic_DNA"/>
</dbReference>
<dbReference type="AlphaFoldDB" id="A0A1M5YTY8"/>
<gene>
    <name evidence="3" type="ORF">SAMN05443248_8784</name>
</gene>
<keyword evidence="1" id="KW-0812">Transmembrane</keyword>